<comment type="function">
    <text evidence="5">Plays a role in cell envelope biogenesis, maintenance of cell envelope integrity and membrane homeostasis.</text>
</comment>
<keyword evidence="9" id="KW-1185">Reference proteome</keyword>
<comment type="similarity">
    <text evidence="5">Belongs to the YciB family.</text>
</comment>
<feature type="transmembrane region" description="Helical" evidence="5">
    <location>
        <begin position="62"/>
        <end position="93"/>
    </location>
</feature>
<evidence type="ECO:0000256" key="2">
    <source>
        <dbReference type="ARBA" id="ARBA00022692"/>
    </source>
</evidence>
<evidence type="ECO:0000313" key="9">
    <source>
        <dbReference type="Proteomes" id="UP000325187"/>
    </source>
</evidence>
<feature type="transmembrane region" description="Helical" evidence="5">
    <location>
        <begin position="132"/>
        <end position="152"/>
    </location>
</feature>
<sequence>MFPLWEQKIIPTLPLAPIRLISYGTDHARYDEDHRPIMTNTTDQSRPKATARQRFLTELGPLLVFFLVNWQMDIFAATGAFMAAMLMAMAYSWHATRHIAPMMWVSTALVVVFGGLTLWLHDDTFIKLKPTIIYIFFATILMTGLWFGRVFLRTVLGAAFPPMTDRGWTILTRNWALFFIGMAVLNELVWRNFSTDNWVAFKTFGAIPLTFVFALAQTPVLSRHHLPDEAQPTKTEAN</sequence>
<evidence type="ECO:0000256" key="3">
    <source>
        <dbReference type="ARBA" id="ARBA00022989"/>
    </source>
</evidence>
<keyword evidence="5" id="KW-0997">Cell inner membrane</keyword>
<evidence type="ECO:0000313" key="7">
    <source>
        <dbReference type="EMBL" id="GEQ99735.1"/>
    </source>
</evidence>
<dbReference type="NCBIfam" id="TIGR00997">
    <property type="entry name" value="ispZ"/>
    <property type="match status" value="1"/>
</dbReference>
<dbReference type="EMBL" id="BKCL01000011">
    <property type="protein sequence ID" value="GEQ98959.1"/>
    <property type="molecule type" value="Genomic_DNA"/>
</dbReference>
<reference evidence="8 9" key="1">
    <citation type="submission" date="2019-09" db="EMBL/GenBank/DDBJ databases">
        <title>NBRP : Genome information of microbial organism related human and environment.</title>
        <authorList>
            <person name="Hattori M."/>
            <person name="Oshima K."/>
            <person name="Inaba H."/>
            <person name="Suda W."/>
            <person name="Sakamoto M."/>
            <person name="Iino T."/>
            <person name="Kitahara M."/>
            <person name="Oshida Y."/>
            <person name="Iida T."/>
            <person name="Kudo T."/>
            <person name="Itoh T."/>
            <person name="Ohkuma M."/>
        </authorList>
    </citation>
    <scope>NUCLEOTIDE SEQUENCE [LARGE SCALE GENOMIC DNA]</scope>
    <source>
        <strain evidence="6 8">Hi-2</strain>
        <strain evidence="7 9">Mie-1</strain>
    </source>
</reference>
<keyword evidence="2 5" id="KW-0812">Transmembrane</keyword>
<feature type="transmembrane region" description="Helical" evidence="5">
    <location>
        <begin position="172"/>
        <end position="190"/>
    </location>
</feature>
<dbReference type="GO" id="GO:0005886">
    <property type="term" value="C:plasma membrane"/>
    <property type="evidence" value="ECO:0007669"/>
    <property type="project" value="UniProtKB-SubCell"/>
</dbReference>
<proteinExistence type="inferred from homology"/>
<gene>
    <name evidence="5" type="primary">yciB</name>
    <name evidence="6" type="ORF">JCM17844_25960</name>
    <name evidence="7" type="ORF">JCM17845_03590</name>
</gene>
<keyword evidence="4 5" id="KW-0472">Membrane</keyword>
<evidence type="ECO:0000256" key="4">
    <source>
        <dbReference type="ARBA" id="ARBA00023136"/>
    </source>
</evidence>
<dbReference type="Proteomes" id="UP000322084">
    <property type="component" value="Unassembled WGS sequence"/>
</dbReference>
<dbReference type="PANTHER" id="PTHR36917">
    <property type="entry name" value="INTRACELLULAR SEPTATION PROTEIN A-RELATED"/>
    <property type="match status" value="1"/>
</dbReference>
<dbReference type="EMBL" id="BKCM01000002">
    <property type="protein sequence ID" value="GEQ99735.1"/>
    <property type="molecule type" value="Genomic_DNA"/>
</dbReference>
<accession>A0A5A7MVN5</accession>
<keyword evidence="1 5" id="KW-1003">Cell membrane</keyword>
<comment type="caution">
    <text evidence="7">The sequence shown here is derived from an EMBL/GenBank/DDBJ whole genome shotgun (WGS) entry which is preliminary data.</text>
</comment>
<feature type="transmembrane region" description="Helical" evidence="5">
    <location>
        <begin position="197"/>
        <end position="216"/>
    </location>
</feature>
<protein>
    <recommendedName>
        <fullName evidence="5">Inner membrane-spanning protein YciB</fullName>
    </recommendedName>
</protein>
<dbReference type="Proteomes" id="UP000325187">
    <property type="component" value="Unassembled WGS sequence"/>
</dbReference>
<evidence type="ECO:0000256" key="1">
    <source>
        <dbReference type="ARBA" id="ARBA00022475"/>
    </source>
</evidence>
<dbReference type="AlphaFoldDB" id="A0A5A7MY06"/>
<keyword evidence="3 5" id="KW-1133">Transmembrane helix</keyword>
<evidence type="ECO:0000313" key="6">
    <source>
        <dbReference type="EMBL" id="GEQ98959.1"/>
    </source>
</evidence>
<evidence type="ECO:0000313" key="8">
    <source>
        <dbReference type="Proteomes" id="UP000322084"/>
    </source>
</evidence>
<evidence type="ECO:0000256" key="5">
    <source>
        <dbReference type="HAMAP-Rule" id="MF_00189"/>
    </source>
</evidence>
<dbReference type="InterPro" id="IPR006008">
    <property type="entry name" value="YciB"/>
</dbReference>
<organism evidence="7 9">
    <name type="scientific">Iodidimonas gelatinilytica</name>
    <dbReference type="NCBI Taxonomy" id="1236966"/>
    <lineage>
        <taxon>Bacteria</taxon>
        <taxon>Pseudomonadati</taxon>
        <taxon>Pseudomonadota</taxon>
        <taxon>Alphaproteobacteria</taxon>
        <taxon>Iodidimonadales</taxon>
        <taxon>Iodidimonadaceae</taxon>
        <taxon>Iodidimonas</taxon>
    </lineage>
</organism>
<dbReference type="HAMAP" id="MF_00189">
    <property type="entry name" value="YciB"/>
    <property type="match status" value="1"/>
</dbReference>
<feature type="transmembrane region" description="Helical" evidence="5">
    <location>
        <begin position="99"/>
        <end position="120"/>
    </location>
</feature>
<dbReference type="PANTHER" id="PTHR36917:SF1">
    <property type="entry name" value="INNER MEMBRANE-SPANNING PROTEIN YCIB"/>
    <property type="match status" value="1"/>
</dbReference>
<comment type="subcellular location">
    <subcellularLocation>
        <location evidence="5">Cell inner membrane</location>
        <topology evidence="5">Multi-pass membrane protein</topology>
    </subcellularLocation>
</comment>
<name>A0A5A7MY06_9PROT</name>
<dbReference type="Pfam" id="PF04279">
    <property type="entry name" value="IspA"/>
    <property type="match status" value="1"/>
</dbReference>
<accession>A0A5A7MY06</accession>
<dbReference type="NCBIfam" id="NF001323">
    <property type="entry name" value="PRK00259.1-1"/>
    <property type="match status" value="1"/>
</dbReference>